<evidence type="ECO:0000259" key="4">
    <source>
        <dbReference type="PROSITE" id="PS50110"/>
    </source>
</evidence>
<dbReference type="SUPFAM" id="SSF52172">
    <property type="entry name" value="CheY-like"/>
    <property type="match status" value="1"/>
</dbReference>
<evidence type="ECO:0000256" key="3">
    <source>
        <dbReference type="SAM" id="Coils"/>
    </source>
</evidence>
<dbReference type="PROSITE" id="PS50110">
    <property type="entry name" value="RESPONSE_REGULATORY"/>
    <property type="match status" value="1"/>
</dbReference>
<organism evidence="5 6">
    <name type="scientific">Thermostichus vulcanus str. 'Rupite'</name>
    <dbReference type="NCBI Taxonomy" id="2813851"/>
    <lineage>
        <taxon>Bacteria</taxon>
        <taxon>Bacillati</taxon>
        <taxon>Cyanobacteriota</taxon>
        <taxon>Cyanophyceae</taxon>
        <taxon>Thermostichales</taxon>
        <taxon>Thermostichaceae</taxon>
        <taxon>Thermostichus</taxon>
    </lineage>
</organism>
<evidence type="ECO:0000256" key="1">
    <source>
        <dbReference type="ARBA" id="ARBA00022553"/>
    </source>
</evidence>
<accession>A0ABT0CDD4</accession>
<feature type="modified residue" description="4-aspartylphosphate" evidence="2">
    <location>
        <position position="53"/>
    </location>
</feature>
<dbReference type="InterPro" id="IPR050595">
    <property type="entry name" value="Bact_response_regulator"/>
</dbReference>
<feature type="coiled-coil region" evidence="3">
    <location>
        <begin position="166"/>
        <end position="200"/>
    </location>
</feature>
<keyword evidence="3" id="KW-0175">Coiled coil</keyword>
<dbReference type="PANTHER" id="PTHR44591:SF3">
    <property type="entry name" value="RESPONSE REGULATORY DOMAIN-CONTAINING PROTEIN"/>
    <property type="match status" value="1"/>
</dbReference>
<keyword evidence="6" id="KW-1185">Reference proteome</keyword>
<dbReference type="InterPro" id="IPR011006">
    <property type="entry name" value="CheY-like_superfamily"/>
</dbReference>
<dbReference type="EMBL" id="JAFIRA010000035">
    <property type="protein sequence ID" value="MCJ2543732.1"/>
    <property type="molecule type" value="Genomic_DNA"/>
</dbReference>
<name>A0ABT0CDD4_THEVL</name>
<feature type="domain" description="Response regulatory" evidence="4">
    <location>
        <begin position="5"/>
        <end position="120"/>
    </location>
</feature>
<keyword evidence="1 2" id="KW-0597">Phosphoprotein</keyword>
<dbReference type="RefSeq" id="WP_244351479.1">
    <property type="nucleotide sequence ID" value="NZ_JAFIRA010000035.1"/>
</dbReference>
<dbReference type="Proteomes" id="UP000830835">
    <property type="component" value="Unassembled WGS sequence"/>
</dbReference>
<reference evidence="5" key="1">
    <citation type="submission" date="2021-02" db="EMBL/GenBank/DDBJ databases">
        <title>The CRISPR/cas machinery reduction and long-range gene transfer in the hot spring cyanobacterium Synechococcus.</title>
        <authorList>
            <person name="Dvorak P."/>
            <person name="Jahodarova E."/>
            <person name="Hasler P."/>
            <person name="Poulickova A."/>
        </authorList>
    </citation>
    <scope>NUCLEOTIDE SEQUENCE</scope>
    <source>
        <strain evidence="5">Rupite</strain>
    </source>
</reference>
<evidence type="ECO:0000256" key="2">
    <source>
        <dbReference type="PROSITE-ProRule" id="PRU00169"/>
    </source>
</evidence>
<dbReference type="PANTHER" id="PTHR44591">
    <property type="entry name" value="STRESS RESPONSE REGULATOR PROTEIN 1"/>
    <property type="match status" value="1"/>
</dbReference>
<dbReference type="Gene3D" id="3.40.50.2300">
    <property type="match status" value="1"/>
</dbReference>
<evidence type="ECO:0000313" key="6">
    <source>
        <dbReference type="Proteomes" id="UP000830835"/>
    </source>
</evidence>
<dbReference type="InterPro" id="IPR001789">
    <property type="entry name" value="Sig_transdc_resp-reg_receiver"/>
</dbReference>
<proteinExistence type="predicted"/>
<protein>
    <submittedName>
        <fullName evidence="5">Response regulator</fullName>
    </submittedName>
</protein>
<comment type="caution">
    <text evidence="5">The sequence shown here is derived from an EMBL/GenBank/DDBJ whole genome shotgun (WGS) entry which is preliminary data.</text>
</comment>
<dbReference type="SMART" id="SM00448">
    <property type="entry name" value="REC"/>
    <property type="match status" value="1"/>
</dbReference>
<evidence type="ECO:0000313" key="5">
    <source>
        <dbReference type="EMBL" id="MCJ2543732.1"/>
    </source>
</evidence>
<gene>
    <name evidence="5" type="ORF">JX360_12590</name>
</gene>
<sequence>MTTKTVLVIDDSIMIRKMVASILADQFEVLEAKDGMMGIETAKKHHPDLILLDFVMPKMDGYDTLQAIRREDSLKNTPVIMMSGLKEQVTSRIPEPFIGFDFIEKPFEADALLSQIRKALQVTPKAAPEPGSESNTQLVLNKLTAIETLLIQGTENLIQREVVTRLSSINQRIVRQEARNANLEARIDKLTTEVERHTRGLALIINELRQIRKLLG</sequence>
<dbReference type="Pfam" id="PF00072">
    <property type="entry name" value="Response_reg"/>
    <property type="match status" value="1"/>
</dbReference>